<dbReference type="InterPro" id="IPR011050">
    <property type="entry name" value="Pectin_lyase_fold/virulence"/>
</dbReference>
<organism evidence="2 3">
    <name type="scientific">Tichowtungia aerotolerans</name>
    <dbReference type="NCBI Taxonomy" id="2697043"/>
    <lineage>
        <taxon>Bacteria</taxon>
        <taxon>Pseudomonadati</taxon>
        <taxon>Kiritimatiellota</taxon>
        <taxon>Tichowtungiia</taxon>
        <taxon>Tichowtungiales</taxon>
        <taxon>Tichowtungiaceae</taxon>
        <taxon>Tichowtungia</taxon>
    </lineage>
</organism>
<dbReference type="Proteomes" id="UP000464954">
    <property type="component" value="Chromosome"/>
</dbReference>
<keyword evidence="1" id="KW-0732">Signal</keyword>
<dbReference type="KEGG" id="taer:GT409_00545"/>
<evidence type="ECO:0000256" key="1">
    <source>
        <dbReference type="SAM" id="SignalP"/>
    </source>
</evidence>
<dbReference type="InterPro" id="IPR012334">
    <property type="entry name" value="Pectin_lyas_fold"/>
</dbReference>
<evidence type="ECO:0008006" key="4">
    <source>
        <dbReference type="Google" id="ProtNLM"/>
    </source>
</evidence>
<proteinExistence type="predicted"/>
<dbReference type="SUPFAM" id="SSF51126">
    <property type="entry name" value="Pectin lyase-like"/>
    <property type="match status" value="1"/>
</dbReference>
<evidence type="ECO:0000313" key="2">
    <source>
        <dbReference type="EMBL" id="QHI67998.1"/>
    </source>
</evidence>
<dbReference type="Gene3D" id="2.160.20.10">
    <property type="entry name" value="Single-stranded right-handed beta-helix, Pectin lyase-like"/>
    <property type="match status" value="2"/>
</dbReference>
<dbReference type="EMBL" id="CP047593">
    <property type="protein sequence ID" value="QHI67998.1"/>
    <property type="molecule type" value="Genomic_DNA"/>
</dbReference>
<evidence type="ECO:0000313" key="3">
    <source>
        <dbReference type="Proteomes" id="UP000464954"/>
    </source>
</evidence>
<dbReference type="AlphaFoldDB" id="A0A6P1M731"/>
<sequence length="584" mass="64405">MKKKMVLIIMGLCASAMAERVVPEISIQKPVSDAGKVFRVFAPSGGDDWPGVKAVLDQAIAAGPGAQVVFQKGVYDFSAHQALRPGAHLYLDGLDDLVVDGRGATFRMHPSNTFLTLNNCRRVQVKNFTLDYTMPHHMQGDIIEVADDFSTFTVRPHEGYPYSAGFPKTKKPVHLDPVVFILDPFRNEMKYLEELGNDHLKTTFQLLEDQHLIRYTVDPAYQKTIKNLSVGDRVVTHAMYGTFYSNMAITRNSDCLVENITAYSSAGMNVSPGHNEGPIVLRGIVNRIKPGSDRIVATVRDGIHCRSNRGPILIEKCYFEGMMDDSINIFVLGSVCNELTDDGALKIGRPDHGEPWDFYRPGDTIGFWNQQAGVFIGKLTVQSVVPQFADKKRRSKSYTLRFSEPLPGNIEFGQKGDLAATQVFNLSACGAGSVIRNNTFKPQRRHALLLSAPNCAFVDNLVDGVHGSAVCGGTQGHYVCGPLPEGLIIRGNRIRRTGREAIKLNTGQGVKQQDLENSPMRNILIEDNNIKIKRHAGVSLACCRDVLIKDNKIAVLPGAAPHAKPMLLNRCLGVVQDNNQIRDR</sequence>
<accession>A0A6P1M731</accession>
<reference evidence="2 3" key="1">
    <citation type="submission" date="2020-01" db="EMBL/GenBank/DDBJ databases">
        <title>Ponticoccus aerotolerans gen. nov., sp. nov., an anaerobic bacterium and proposal of Ponticoccusceae fam. nov., Ponticoccusles ord. nov. and Ponticoccuse classis nov. in the phylum Kiritimatiellaeota.</title>
        <authorList>
            <person name="Zhou L.Y."/>
            <person name="Du Z.J."/>
        </authorList>
    </citation>
    <scope>NUCLEOTIDE SEQUENCE [LARGE SCALE GENOMIC DNA]</scope>
    <source>
        <strain evidence="2 3">S-5007</strain>
    </source>
</reference>
<feature type="chain" id="PRO_5027006980" description="Right handed beta helix domain-containing protein" evidence="1">
    <location>
        <begin position="19"/>
        <end position="584"/>
    </location>
</feature>
<name>A0A6P1M731_9BACT</name>
<protein>
    <recommendedName>
        <fullName evidence="4">Right handed beta helix domain-containing protein</fullName>
    </recommendedName>
</protein>
<keyword evidence="3" id="KW-1185">Reference proteome</keyword>
<gene>
    <name evidence="2" type="ORF">GT409_00545</name>
</gene>
<dbReference type="RefSeq" id="WP_160626032.1">
    <property type="nucleotide sequence ID" value="NZ_CP047593.1"/>
</dbReference>
<feature type="signal peptide" evidence="1">
    <location>
        <begin position="1"/>
        <end position="18"/>
    </location>
</feature>